<comment type="caution">
    <text evidence="3">The sequence shown here is derived from an EMBL/GenBank/DDBJ whole genome shotgun (WGS) entry which is preliminary data.</text>
</comment>
<name>A0AAN8U6F2_SOLBU</name>
<dbReference type="GO" id="GO:0010181">
    <property type="term" value="F:FMN binding"/>
    <property type="evidence" value="ECO:0007669"/>
    <property type="project" value="InterPro"/>
</dbReference>
<dbReference type="InterPro" id="IPR029039">
    <property type="entry name" value="Flavoprotein-like_sf"/>
</dbReference>
<dbReference type="InterPro" id="IPR008254">
    <property type="entry name" value="Flavodoxin/NO_synth"/>
</dbReference>
<evidence type="ECO:0000256" key="1">
    <source>
        <dbReference type="SAM" id="MobiDB-lite"/>
    </source>
</evidence>
<gene>
    <name evidence="3" type="ORF">RDI58_004383</name>
</gene>
<dbReference type="EMBL" id="JBANQN010000002">
    <property type="protein sequence ID" value="KAK6796682.1"/>
    <property type="molecule type" value="Genomic_DNA"/>
</dbReference>
<accession>A0AAN8U6F2</accession>
<evidence type="ECO:0000259" key="2">
    <source>
        <dbReference type="PROSITE" id="PS50902"/>
    </source>
</evidence>
<dbReference type="AlphaFoldDB" id="A0AAN8U6F2"/>
<sequence>MEKGGSCVPSKKKISKSTSQNPPPIPSGELDSTTNDAVFVTEHSIDSLLPANTQNLKSFIIFYSMYGHVESLARRMKKLVKAVEGVDVVLYRVPEG</sequence>
<feature type="domain" description="Flavodoxin-like" evidence="2">
    <location>
        <begin position="58"/>
        <end position="96"/>
    </location>
</feature>
<dbReference type="PROSITE" id="PS50902">
    <property type="entry name" value="FLAVODOXIN_LIKE"/>
    <property type="match status" value="1"/>
</dbReference>
<dbReference type="SUPFAM" id="SSF52218">
    <property type="entry name" value="Flavoproteins"/>
    <property type="match status" value="1"/>
</dbReference>
<keyword evidence="4" id="KW-1185">Reference proteome</keyword>
<dbReference type="Proteomes" id="UP001371456">
    <property type="component" value="Unassembled WGS sequence"/>
</dbReference>
<dbReference type="Gene3D" id="3.40.50.360">
    <property type="match status" value="1"/>
</dbReference>
<reference evidence="3 4" key="1">
    <citation type="submission" date="2024-02" db="EMBL/GenBank/DDBJ databases">
        <title>de novo genome assembly of Solanum bulbocastanum strain 11H21.</title>
        <authorList>
            <person name="Hosaka A.J."/>
        </authorList>
    </citation>
    <scope>NUCLEOTIDE SEQUENCE [LARGE SCALE GENOMIC DNA]</scope>
    <source>
        <tissue evidence="3">Young leaves</tissue>
    </source>
</reference>
<proteinExistence type="predicted"/>
<evidence type="ECO:0000313" key="4">
    <source>
        <dbReference type="Proteomes" id="UP001371456"/>
    </source>
</evidence>
<protein>
    <recommendedName>
        <fullName evidence="2">Flavodoxin-like domain-containing protein</fullName>
    </recommendedName>
</protein>
<evidence type="ECO:0000313" key="3">
    <source>
        <dbReference type="EMBL" id="KAK6796682.1"/>
    </source>
</evidence>
<organism evidence="3 4">
    <name type="scientific">Solanum bulbocastanum</name>
    <name type="common">Wild potato</name>
    <dbReference type="NCBI Taxonomy" id="147425"/>
    <lineage>
        <taxon>Eukaryota</taxon>
        <taxon>Viridiplantae</taxon>
        <taxon>Streptophyta</taxon>
        <taxon>Embryophyta</taxon>
        <taxon>Tracheophyta</taxon>
        <taxon>Spermatophyta</taxon>
        <taxon>Magnoliopsida</taxon>
        <taxon>eudicotyledons</taxon>
        <taxon>Gunneridae</taxon>
        <taxon>Pentapetalae</taxon>
        <taxon>asterids</taxon>
        <taxon>lamiids</taxon>
        <taxon>Solanales</taxon>
        <taxon>Solanaceae</taxon>
        <taxon>Solanoideae</taxon>
        <taxon>Solaneae</taxon>
        <taxon>Solanum</taxon>
    </lineage>
</organism>
<feature type="region of interest" description="Disordered" evidence="1">
    <location>
        <begin position="1"/>
        <end position="33"/>
    </location>
</feature>